<gene>
    <name evidence="7" type="primary">PME41_4</name>
    <name evidence="7" type="ORF">CFP56_029984</name>
</gene>
<evidence type="ECO:0000256" key="1">
    <source>
        <dbReference type="ARBA" id="ARBA00004191"/>
    </source>
</evidence>
<dbReference type="InterPro" id="IPR000070">
    <property type="entry name" value="Pectinesterase_cat"/>
</dbReference>
<accession>A0AAW0JQI0</accession>
<dbReference type="Pfam" id="PF01095">
    <property type="entry name" value="Pectinesterase"/>
    <property type="match status" value="1"/>
</dbReference>
<dbReference type="Gene3D" id="2.160.20.10">
    <property type="entry name" value="Single-stranded right-handed beta-helix, Pectin lyase-like"/>
    <property type="match status" value="1"/>
</dbReference>
<evidence type="ECO:0000313" key="8">
    <source>
        <dbReference type="Proteomes" id="UP000237347"/>
    </source>
</evidence>
<organism evidence="7 8">
    <name type="scientific">Quercus suber</name>
    <name type="common">Cork oak</name>
    <dbReference type="NCBI Taxonomy" id="58331"/>
    <lineage>
        <taxon>Eukaryota</taxon>
        <taxon>Viridiplantae</taxon>
        <taxon>Streptophyta</taxon>
        <taxon>Embryophyta</taxon>
        <taxon>Tracheophyta</taxon>
        <taxon>Spermatophyta</taxon>
        <taxon>Magnoliopsida</taxon>
        <taxon>eudicotyledons</taxon>
        <taxon>Gunneridae</taxon>
        <taxon>Pentapetalae</taxon>
        <taxon>rosids</taxon>
        <taxon>fabids</taxon>
        <taxon>Fagales</taxon>
        <taxon>Fagaceae</taxon>
        <taxon>Quercus</taxon>
    </lineage>
</organism>
<dbReference type="EMBL" id="PKMF04000497">
    <property type="protein sequence ID" value="KAK7828700.1"/>
    <property type="molecule type" value="Genomic_DNA"/>
</dbReference>
<evidence type="ECO:0000256" key="4">
    <source>
        <dbReference type="ARBA" id="ARBA00022801"/>
    </source>
</evidence>
<dbReference type="Proteomes" id="UP000237347">
    <property type="component" value="Unassembled WGS sequence"/>
</dbReference>
<dbReference type="InterPro" id="IPR012334">
    <property type="entry name" value="Pectin_lyas_fold"/>
</dbReference>
<dbReference type="SUPFAM" id="SSF51126">
    <property type="entry name" value="Pectin lyase-like"/>
    <property type="match status" value="1"/>
</dbReference>
<comment type="pathway">
    <text evidence="2">Glycan metabolism; pectin degradation; 2-dehydro-3-deoxy-D-gluconate from pectin: step 1/5.</text>
</comment>
<keyword evidence="5" id="KW-0063">Aspartyl esterase</keyword>
<evidence type="ECO:0000256" key="2">
    <source>
        <dbReference type="ARBA" id="ARBA00005184"/>
    </source>
</evidence>
<keyword evidence="3" id="KW-0134">Cell wall</keyword>
<keyword evidence="8" id="KW-1185">Reference proteome</keyword>
<dbReference type="InterPro" id="IPR011050">
    <property type="entry name" value="Pectin_lyase_fold/virulence"/>
</dbReference>
<comment type="subcellular location">
    <subcellularLocation>
        <location evidence="1">Secreted</location>
        <location evidence="1">Cell wall</location>
    </subcellularLocation>
</comment>
<sequence>METVGGDIAISLLLNNFVSFEGYQDTLYAYSQKVVFQDCNIYLQLPLHGQYNAITTKGRTDPQQTTGTSIRHCNIIPAEDLDGVETYLGDHGRNIQELNPTVLTKCKRYAIKHSPIREMV</sequence>
<evidence type="ECO:0000259" key="6">
    <source>
        <dbReference type="Pfam" id="PF01095"/>
    </source>
</evidence>
<keyword evidence="4" id="KW-0378">Hydrolase</keyword>
<dbReference type="AlphaFoldDB" id="A0AAW0JQI0"/>
<evidence type="ECO:0000313" key="7">
    <source>
        <dbReference type="EMBL" id="KAK7828700.1"/>
    </source>
</evidence>
<comment type="caution">
    <text evidence="7">The sequence shown here is derived from an EMBL/GenBank/DDBJ whole genome shotgun (WGS) entry which is preliminary data.</text>
</comment>
<reference evidence="7 8" key="1">
    <citation type="journal article" date="2018" name="Sci. Data">
        <title>The draft genome sequence of cork oak.</title>
        <authorList>
            <person name="Ramos A.M."/>
            <person name="Usie A."/>
            <person name="Barbosa P."/>
            <person name="Barros P.M."/>
            <person name="Capote T."/>
            <person name="Chaves I."/>
            <person name="Simoes F."/>
            <person name="Abreu I."/>
            <person name="Carrasquinho I."/>
            <person name="Faro C."/>
            <person name="Guimaraes J.B."/>
            <person name="Mendonca D."/>
            <person name="Nobrega F."/>
            <person name="Rodrigues L."/>
            <person name="Saibo N.J.M."/>
            <person name="Varela M.C."/>
            <person name="Egas C."/>
            <person name="Matos J."/>
            <person name="Miguel C.M."/>
            <person name="Oliveira M.M."/>
            <person name="Ricardo C.P."/>
            <person name="Goncalves S."/>
        </authorList>
    </citation>
    <scope>NUCLEOTIDE SEQUENCE [LARGE SCALE GENOMIC DNA]</scope>
    <source>
        <strain evidence="8">cv. HL8</strain>
    </source>
</reference>
<keyword evidence="3" id="KW-0964">Secreted</keyword>
<dbReference type="GO" id="GO:0030599">
    <property type="term" value="F:pectinesterase activity"/>
    <property type="evidence" value="ECO:0007669"/>
    <property type="project" value="InterPro"/>
</dbReference>
<proteinExistence type="predicted"/>
<evidence type="ECO:0000256" key="3">
    <source>
        <dbReference type="ARBA" id="ARBA00022512"/>
    </source>
</evidence>
<dbReference type="PANTHER" id="PTHR31707">
    <property type="entry name" value="PECTINESTERASE"/>
    <property type="match status" value="1"/>
</dbReference>
<dbReference type="GO" id="GO:0042545">
    <property type="term" value="P:cell wall modification"/>
    <property type="evidence" value="ECO:0007669"/>
    <property type="project" value="InterPro"/>
</dbReference>
<evidence type="ECO:0000256" key="5">
    <source>
        <dbReference type="ARBA" id="ARBA00023085"/>
    </source>
</evidence>
<feature type="domain" description="Pectinesterase catalytic" evidence="6">
    <location>
        <begin position="33"/>
        <end position="90"/>
    </location>
</feature>
<protein>
    <submittedName>
        <fullName evidence="7">Pectinesterase/pectinesterase inhibitor 41</fullName>
    </submittedName>
</protein>
<name>A0AAW0JQI0_QUESU</name>